<dbReference type="AlphaFoldDB" id="A0A9X3QZP8"/>
<evidence type="ECO:0000313" key="1">
    <source>
        <dbReference type="EMBL" id="MCZ7938527.1"/>
    </source>
</evidence>
<sequence>MKIAKPLNIVQTTFNELCAKGGGIGGGPARSKVQQLLHDGSKKLNKFAFNEITDQLVKFPDRDPWHVCFAVGLGWGHLAQINDDFTDSATKVLSRLDATSLGKAKTFHLERGPTPIEQSLTGGYAMFQKVRLPEGLPNDLESYRRAQERWLQPILSKSEERPRYIGSWNATAMFMVALFSKPALASTLKNREVMLPPGGPIYVGLSLLHQAKLISQKPAGSALDDQAFEPGAIYENNALMDELLKGKSDWSILDVHSGLYMLGTRHNLSDQWA</sequence>
<proteinExistence type="predicted"/>
<dbReference type="Proteomes" id="UP001151018">
    <property type="component" value="Unassembled WGS sequence"/>
</dbReference>
<dbReference type="RefSeq" id="WP_064263323.1">
    <property type="nucleotide sequence ID" value="NZ_JAPZLR010000008.1"/>
</dbReference>
<protein>
    <submittedName>
        <fullName evidence="1">Uncharacterized protein</fullName>
    </submittedName>
</protein>
<dbReference type="EMBL" id="JAPZLR010000008">
    <property type="protein sequence ID" value="MCZ7938527.1"/>
    <property type="molecule type" value="Genomic_DNA"/>
</dbReference>
<gene>
    <name evidence="1" type="ORF">O9X88_13295</name>
</gene>
<evidence type="ECO:0000313" key="2">
    <source>
        <dbReference type="Proteomes" id="UP001151018"/>
    </source>
</evidence>
<comment type="caution">
    <text evidence="1">The sequence shown here is derived from an EMBL/GenBank/DDBJ whole genome shotgun (WGS) entry which is preliminary data.</text>
</comment>
<reference evidence="1" key="1">
    <citation type="submission" date="2022-12" db="EMBL/GenBank/DDBJ databases">
        <title>Draft genome sequences of 22 rhizogenic Agrobacterium biovar 1 strains, the causative agent of hairy root disease.</title>
        <authorList>
            <person name="Kim N."/>
            <person name="Vargas P."/>
            <person name="Rediers H."/>
        </authorList>
    </citation>
    <scope>NUCLEOTIDE SEQUENCE</scope>
    <source>
        <strain evidence="1">ST15.13.006</strain>
    </source>
</reference>
<accession>A0A9X3QZP8</accession>
<organism evidence="1 2">
    <name type="scientific">Agrobacterium salinitolerans</name>
    <dbReference type="NCBI Taxonomy" id="1183413"/>
    <lineage>
        <taxon>Bacteria</taxon>
        <taxon>Pseudomonadati</taxon>
        <taxon>Pseudomonadota</taxon>
        <taxon>Alphaproteobacteria</taxon>
        <taxon>Hyphomicrobiales</taxon>
        <taxon>Rhizobiaceae</taxon>
        <taxon>Rhizobium/Agrobacterium group</taxon>
        <taxon>Agrobacterium</taxon>
    </lineage>
</organism>
<name>A0A9X3QZP8_9HYPH</name>